<dbReference type="GO" id="GO:0000976">
    <property type="term" value="F:transcription cis-regulatory region binding"/>
    <property type="evidence" value="ECO:0007669"/>
    <property type="project" value="TreeGrafter"/>
</dbReference>
<keyword evidence="3" id="KW-0238">DNA-binding</keyword>
<dbReference type="SUPFAM" id="SSF53850">
    <property type="entry name" value="Periplasmic binding protein-like II"/>
    <property type="match status" value="1"/>
</dbReference>
<dbReference type="FunFam" id="1.10.10.10:FF:000001">
    <property type="entry name" value="LysR family transcriptional regulator"/>
    <property type="match status" value="1"/>
</dbReference>
<dbReference type="SUPFAM" id="SSF46785">
    <property type="entry name" value="Winged helix' DNA-binding domain"/>
    <property type="match status" value="1"/>
</dbReference>
<keyword evidence="7" id="KW-1185">Reference proteome</keyword>
<comment type="caution">
    <text evidence="6">The sequence shown here is derived from an EMBL/GenBank/DDBJ whole genome shotgun (WGS) entry which is preliminary data.</text>
</comment>
<evidence type="ECO:0000256" key="3">
    <source>
        <dbReference type="ARBA" id="ARBA00023125"/>
    </source>
</evidence>
<protein>
    <submittedName>
        <fullName evidence="6">LysR family transcriptional regulator</fullName>
    </submittedName>
</protein>
<comment type="similarity">
    <text evidence="1">Belongs to the LysR transcriptional regulatory family.</text>
</comment>
<evidence type="ECO:0000259" key="5">
    <source>
        <dbReference type="PROSITE" id="PS50931"/>
    </source>
</evidence>
<reference evidence="6" key="1">
    <citation type="submission" date="2020-10" db="EMBL/GenBank/DDBJ databases">
        <title>ChiBAC.</title>
        <authorList>
            <person name="Zenner C."/>
            <person name="Hitch T.C.A."/>
            <person name="Clavel T."/>
        </authorList>
    </citation>
    <scope>NUCLEOTIDE SEQUENCE</scope>
    <source>
        <strain evidence="6">DSM 107454</strain>
    </source>
</reference>
<evidence type="ECO:0000313" key="7">
    <source>
        <dbReference type="Proteomes" id="UP000806542"/>
    </source>
</evidence>
<feature type="domain" description="HTH lysR-type" evidence="5">
    <location>
        <begin position="1"/>
        <end position="58"/>
    </location>
</feature>
<sequence>MNLRHLKIFLTVAECQNMHRAAEKLYIAQSTVSQAIREIEEEYDVKLFERLSRRIYLTETGELLLSYARHILSSAEEMEHALRHRSQSPILRLGGSVTVGTCLLDGIIDHIQQTLPGAQLYITVDNTSSIESFLLTNELDAAVVEGVISSPDLMQLPVFEDELVIAAGKNHPLSALPKVTLSDLENQRLISRESGSAERNQFEKILRQNGIHMVRLWQCTNTEAIKNAVIHGRGLAILSRLLLQNELERGQIKILPLEDICVKRTIHLVYHKNKYISPVMEALQQACNALSGQCANT</sequence>
<evidence type="ECO:0000256" key="4">
    <source>
        <dbReference type="ARBA" id="ARBA00023163"/>
    </source>
</evidence>
<dbReference type="InterPro" id="IPR000847">
    <property type="entry name" value="LysR_HTH_N"/>
</dbReference>
<dbReference type="Pfam" id="PF00126">
    <property type="entry name" value="HTH_1"/>
    <property type="match status" value="1"/>
</dbReference>
<dbReference type="PROSITE" id="PS50931">
    <property type="entry name" value="HTH_LYSR"/>
    <property type="match status" value="1"/>
</dbReference>
<keyword evidence="2" id="KW-0805">Transcription regulation</keyword>
<dbReference type="AlphaFoldDB" id="A0A9D5R8U4"/>
<dbReference type="EMBL" id="JADCKB010000014">
    <property type="protein sequence ID" value="MBE5040332.1"/>
    <property type="molecule type" value="Genomic_DNA"/>
</dbReference>
<evidence type="ECO:0000313" key="6">
    <source>
        <dbReference type="EMBL" id="MBE5040332.1"/>
    </source>
</evidence>
<dbReference type="RefSeq" id="WP_226392884.1">
    <property type="nucleotide sequence ID" value="NZ_JADCKB010000014.1"/>
</dbReference>
<dbReference type="PRINTS" id="PR00039">
    <property type="entry name" value="HTHLYSR"/>
</dbReference>
<gene>
    <name evidence="6" type="ORF">INF28_07630</name>
</gene>
<dbReference type="Pfam" id="PF03466">
    <property type="entry name" value="LysR_substrate"/>
    <property type="match status" value="1"/>
</dbReference>
<dbReference type="PANTHER" id="PTHR30126">
    <property type="entry name" value="HTH-TYPE TRANSCRIPTIONAL REGULATOR"/>
    <property type="match status" value="1"/>
</dbReference>
<evidence type="ECO:0000256" key="2">
    <source>
        <dbReference type="ARBA" id="ARBA00023015"/>
    </source>
</evidence>
<dbReference type="InterPro" id="IPR036388">
    <property type="entry name" value="WH-like_DNA-bd_sf"/>
</dbReference>
<dbReference type="GO" id="GO:0003700">
    <property type="term" value="F:DNA-binding transcription factor activity"/>
    <property type="evidence" value="ECO:0007669"/>
    <property type="project" value="InterPro"/>
</dbReference>
<keyword evidence="4" id="KW-0804">Transcription</keyword>
<dbReference type="InterPro" id="IPR005119">
    <property type="entry name" value="LysR_subst-bd"/>
</dbReference>
<dbReference type="PANTHER" id="PTHR30126:SF39">
    <property type="entry name" value="HTH-TYPE TRANSCRIPTIONAL REGULATOR CYSL"/>
    <property type="match status" value="1"/>
</dbReference>
<dbReference type="InterPro" id="IPR036390">
    <property type="entry name" value="WH_DNA-bd_sf"/>
</dbReference>
<proteinExistence type="inferred from homology"/>
<name>A0A9D5R8U4_9FIRM</name>
<evidence type="ECO:0000256" key="1">
    <source>
        <dbReference type="ARBA" id="ARBA00009437"/>
    </source>
</evidence>
<dbReference type="Gene3D" id="3.40.190.10">
    <property type="entry name" value="Periplasmic binding protein-like II"/>
    <property type="match status" value="2"/>
</dbReference>
<accession>A0A9D5R8U4</accession>
<dbReference type="Gene3D" id="1.10.10.10">
    <property type="entry name" value="Winged helix-like DNA-binding domain superfamily/Winged helix DNA-binding domain"/>
    <property type="match status" value="1"/>
</dbReference>
<dbReference type="Proteomes" id="UP000806542">
    <property type="component" value="Unassembled WGS sequence"/>
</dbReference>
<organism evidence="6 7">
    <name type="scientific">Ructibacterium gallinarum</name>
    <dbReference type="NCBI Taxonomy" id="2779355"/>
    <lineage>
        <taxon>Bacteria</taxon>
        <taxon>Bacillati</taxon>
        <taxon>Bacillota</taxon>
        <taxon>Clostridia</taxon>
        <taxon>Eubacteriales</taxon>
        <taxon>Oscillospiraceae</taxon>
        <taxon>Ructibacterium</taxon>
    </lineage>
</organism>